<organism evidence="4 5">
    <name type="scientific">Collybiopsis confluens</name>
    <dbReference type="NCBI Taxonomy" id="2823264"/>
    <lineage>
        <taxon>Eukaryota</taxon>
        <taxon>Fungi</taxon>
        <taxon>Dikarya</taxon>
        <taxon>Basidiomycota</taxon>
        <taxon>Agaricomycotina</taxon>
        <taxon>Agaricomycetes</taxon>
        <taxon>Agaricomycetidae</taxon>
        <taxon>Agaricales</taxon>
        <taxon>Marasmiineae</taxon>
        <taxon>Omphalotaceae</taxon>
        <taxon>Collybiopsis</taxon>
    </lineage>
</organism>
<comment type="similarity">
    <text evidence="1">Belongs to the cyclin family.</text>
</comment>
<feature type="domain" description="Cyclin-like" evidence="3">
    <location>
        <begin position="52"/>
        <end position="162"/>
    </location>
</feature>
<evidence type="ECO:0000313" key="4">
    <source>
        <dbReference type="EMBL" id="KAF5385628.1"/>
    </source>
</evidence>
<protein>
    <recommendedName>
        <fullName evidence="3">Cyclin-like domain-containing protein</fullName>
    </recommendedName>
</protein>
<dbReference type="SMART" id="SM00385">
    <property type="entry name" value="CYCLIN"/>
    <property type="match status" value="2"/>
</dbReference>
<reference evidence="4 5" key="1">
    <citation type="journal article" date="2020" name="ISME J.">
        <title>Uncovering the hidden diversity of litter-decomposition mechanisms in mushroom-forming fungi.</title>
        <authorList>
            <person name="Floudas D."/>
            <person name="Bentzer J."/>
            <person name="Ahren D."/>
            <person name="Johansson T."/>
            <person name="Persson P."/>
            <person name="Tunlid A."/>
        </authorList>
    </citation>
    <scope>NUCLEOTIDE SEQUENCE [LARGE SCALE GENOMIC DNA]</scope>
    <source>
        <strain evidence="4 5">CBS 406.79</strain>
    </source>
</reference>
<feature type="domain" description="Cyclin-like" evidence="3">
    <location>
        <begin position="175"/>
        <end position="266"/>
    </location>
</feature>
<dbReference type="AlphaFoldDB" id="A0A8H5M9B4"/>
<accession>A0A8H5M9B4</accession>
<dbReference type="Proteomes" id="UP000518752">
    <property type="component" value="Unassembled WGS sequence"/>
</dbReference>
<comment type="caution">
    <text evidence="4">The sequence shown here is derived from an EMBL/GenBank/DDBJ whole genome shotgun (WGS) entry which is preliminary data.</text>
</comment>
<sequence>MSRTQSPSQVPASSIKYHHPYFTPAEVEIMSEKQRGKMNVTQEDKIRQNACGFIEAIGSRIGFPRRTIATGQSLYHRFHLFFPRKDFNHHDVALAALFVSSKMHDTLKKPRELLASSYAIRFPDQLSKSKSPFGEVDIDTIDPQVVEHDRQRLLAVERLILETICFNFTSRMPFSYVIKIGRALRVGKKLTKLAWRLAIDSHRTFIPIEYPPHTVALGSIYVAAILSSFEQPESEEQRQNLELAGMLGQHGEWEQRFQAHLEDLEGIQSLSSLVYFLHQYGVAAIAHIIVDLLIHGAQNTANTSPATPSSPSPNPSPRNAYLSSVQSHPASPYNTDQLTRLKIAMRESDHAPRPRESWQDPESASSVGREVIGRNEGTVRFLFEPPGFPGRS</sequence>
<dbReference type="CDD" id="cd20546">
    <property type="entry name" value="CYCLIN_SpCG1C_ScCTK2-like_rpt2"/>
    <property type="match status" value="1"/>
</dbReference>
<feature type="compositionally biased region" description="Polar residues" evidence="2">
    <location>
        <begin position="321"/>
        <end position="338"/>
    </location>
</feature>
<dbReference type="PANTHER" id="PTHR10026">
    <property type="entry name" value="CYCLIN"/>
    <property type="match status" value="1"/>
</dbReference>
<keyword evidence="5" id="KW-1185">Reference proteome</keyword>
<feature type="compositionally biased region" description="Basic and acidic residues" evidence="2">
    <location>
        <begin position="344"/>
        <end position="358"/>
    </location>
</feature>
<proteinExistence type="inferred from homology"/>
<dbReference type="GO" id="GO:0016538">
    <property type="term" value="F:cyclin-dependent protein serine/threonine kinase regulator activity"/>
    <property type="evidence" value="ECO:0007669"/>
    <property type="project" value="InterPro"/>
</dbReference>
<evidence type="ECO:0000256" key="1">
    <source>
        <dbReference type="RuleBase" id="RU000383"/>
    </source>
</evidence>
<gene>
    <name evidence="4" type="ORF">D9757_005540</name>
</gene>
<evidence type="ECO:0000259" key="3">
    <source>
        <dbReference type="SMART" id="SM00385"/>
    </source>
</evidence>
<dbReference type="GO" id="GO:0006357">
    <property type="term" value="P:regulation of transcription by RNA polymerase II"/>
    <property type="evidence" value="ECO:0007669"/>
    <property type="project" value="InterPro"/>
</dbReference>
<evidence type="ECO:0000256" key="2">
    <source>
        <dbReference type="SAM" id="MobiDB-lite"/>
    </source>
</evidence>
<dbReference type="EMBL" id="JAACJN010000038">
    <property type="protein sequence ID" value="KAF5385628.1"/>
    <property type="molecule type" value="Genomic_DNA"/>
</dbReference>
<dbReference type="InterPro" id="IPR006671">
    <property type="entry name" value="Cyclin_N"/>
</dbReference>
<dbReference type="InterPro" id="IPR013763">
    <property type="entry name" value="Cyclin-like_dom"/>
</dbReference>
<dbReference type="Pfam" id="PF00134">
    <property type="entry name" value="Cyclin_N"/>
    <property type="match status" value="1"/>
</dbReference>
<dbReference type="OrthoDB" id="25002at2759"/>
<dbReference type="FunFam" id="1.10.472.10:FF:000111">
    <property type="entry name" value="Unplaced genomic scaffold supercont1.6, whole genome shotgun sequence"/>
    <property type="match status" value="1"/>
</dbReference>
<evidence type="ECO:0000313" key="5">
    <source>
        <dbReference type="Proteomes" id="UP000518752"/>
    </source>
</evidence>
<dbReference type="Gene3D" id="1.10.472.10">
    <property type="entry name" value="Cyclin-like"/>
    <property type="match status" value="2"/>
</dbReference>
<feature type="region of interest" description="Disordered" evidence="2">
    <location>
        <begin position="302"/>
        <end position="392"/>
    </location>
</feature>
<dbReference type="InterPro" id="IPR036915">
    <property type="entry name" value="Cyclin-like_sf"/>
</dbReference>
<dbReference type="InterPro" id="IPR043198">
    <property type="entry name" value="Cyclin/Ssn8"/>
</dbReference>
<keyword evidence="1" id="KW-0195">Cyclin</keyword>
<name>A0A8H5M9B4_9AGAR</name>
<dbReference type="SUPFAM" id="SSF47954">
    <property type="entry name" value="Cyclin-like"/>
    <property type="match status" value="2"/>
</dbReference>